<dbReference type="HOGENOM" id="CLU_009579_4_0_1"/>
<reference evidence="12" key="2">
    <citation type="submission" date="2025-08" db="UniProtKB">
        <authorList>
            <consortium name="Ensembl"/>
        </authorList>
    </citation>
    <scope>IDENTIFICATION</scope>
</reference>
<comment type="similarity">
    <text evidence="9">Belongs to the G-protein coupled receptor 1 family. Mas subfamily.</text>
</comment>
<evidence type="ECO:0000256" key="9">
    <source>
        <dbReference type="ARBA" id="ARBA00061394"/>
    </source>
</evidence>
<dbReference type="InterPro" id="IPR026234">
    <property type="entry name" value="MRGPCRFAMILY"/>
</dbReference>
<evidence type="ECO:0000256" key="3">
    <source>
        <dbReference type="ARBA" id="ARBA00022692"/>
    </source>
</evidence>
<dbReference type="SUPFAM" id="SSF81321">
    <property type="entry name" value="Family A G protein-coupled receptor-like"/>
    <property type="match status" value="1"/>
</dbReference>
<dbReference type="AlphaFoldDB" id="G1KUS6"/>
<keyword evidence="7" id="KW-0675">Receptor</keyword>
<dbReference type="Pfam" id="PF00001">
    <property type="entry name" value="7tm_1"/>
    <property type="match status" value="1"/>
</dbReference>
<dbReference type="FunFam" id="1.20.1070.10:FF:000193">
    <property type="entry name" value="Mas-related G-protein coupled receptor member E"/>
    <property type="match status" value="1"/>
</dbReference>
<keyword evidence="4 10" id="KW-1133">Transmembrane helix</keyword>
<sequence length="273" mass="31880">CSSIFSRTFIAIMISHLICLLGLVGNCIFISVLDFHIKKNPFTTYLLNLSIADIVLLTAQAIYSVYSIFLFPFMTRQFLLTIMSIDRCVCLFFPLWHRCHRPTHLSTAVCLIIWLLTFLISATDTILTAILEYDFLRRIHFYLNAVVFMPIMCASMIAMLIKVCIRSQQKKLNKMLRAILLTLVFFFLFDFPINVIYSLELFQKMYNYFYFYAYIAASLNSTINPMIYYLVGRDKTVRSSRRINIGCFEVSREIQSIPRHLIMWGKISLTSFT</sequence>
<evidence type="ECO:0000256" key="7">
    <source>
        <dbReference type="ARBA" id="ARBA00023170"/>
    </source>
</evidence>
<accession>G1KUS6</accession>
<dbReference type="InParanoid" id="G1KUS6"/>
<dbReference type="PRINTS" id="PR00237">
    <property type="entry name" value="GPCRRHODOPSN"/>
</dbReference>
<reference evidence="12" key="3">
    <citation type="submission" date="2025-09" db="UniProtKB">
        <authorList>
            <consortium name="Ensembl"/>
        </authorList>
    </citation>
    <scope>IDENTIFICATION</scope>
</reference>
<evidence type="ECO:0000313" key="13">
    <source>
        <dbReference type="Proteomes" id="UP000001646"/>
    </source>
</evidence>
<reference evidence="12 13" key="1">
    <citation type="submission" date="2009-12" db="EMBL/GenBank/DDBJ databases">
        <title>The Genome Sequence of Anolis carolinensis (Green Anole Lizard).</title>
        <authorList>
            <consortium name="The Genome Sequencing Platform"/>
            <person name="Di Palma F."/>
            <person name="Alfoldi J."/>
            <person name="Heiman D."/>
            <person name="Young S."/>
            <person name="Grabherr M."/>
            <person name="Johnson J."/>
            <person name="Lander E.S."/>
            <person name="Lindblad-Toh K."/>
        </authorList>
    </citation>
    <scope>NUCLEOTIDE SEQUENCE [LARGE SCALE GENOMIC DNA]</scope>
    <source>
        <strain evidence="12 13">JBL SC #1</strain>
    </source>
</reference>
<name>G1KUS6_ANOCA</name>
<dbReference type="Proteomes" id="UP000001646">
    <property type="component" value="Chromosome 4"/>
</dbReference>
<keyword evidence="5" id="KW-0297">G-protein coupled receptor</keyword>
<dbReference type="GeneTree" id="ENSGT01030000234639"/>
<proteinExistence type="inferred from homology"/>
<dbReference type="Gene3D" id="1.20.1070.10">
    <property type="entry name" value="Rhodopsin 7-helix transmembrane proteins"/>
    <property type="match status" value="1"/>
</dbReference>
<feature type="transmembrane region" description="Helical" evidence="10">
    <location>
        <begin position="175"/>
        <end position="197"/>
    </location>
</feature>
<evidence type="ECO:0000256" key="10">
    <source>
        <dbReference type="SAM" id="Phobius"/>
    </source>
</evidence>
<keyword evidence="8" id="KW-0807">Transducer</keyword>
<feature type="transmembrane region" description="Helical" evidence="10">
    <location>
        <begin position="108"/>
        <end position="130"/>
    </location>
</feature>
<keyword evidence="2" id="KW-1003">Cell membrane</keyword>
<evidence type="ECO:0000256" key="5">
    <source>
        <dbReference type="ARBA" id="ARBA00023040"/>
    </source>
</evidence>
<feature type="transmembrane region" description="Helical" evidence="10">
    <location>
        <begin position="209"/>
        <end position="231"/>
    </location>
</feature>
<evidence type="ECO:0000259" key="11">
    <source>
        <dbReference type="PROSITE" id="PS50262"/>
    </source>
</evidence>
<feature type="domain" description="G-protein coupled receptors family 1 profile" evidence="11">
    <location>
        <begin position="78"/>
        <end position="228"/>
    </location>
</feature>
<feature type="transmembrane region" description="Helical" evidence="10">
    <location>
        <begin position="78"/>
        <end position="96"/>
    </location>
</feature>
<dbReference type="GO" id="GO:0007186">
    <property type="term" value="P:G protein-coupled receptor signaling pathway"/>
    <property type="evidence" value="ECO:0000318"/>
    <property type="project" value="GO_Central"/>
</dbReference>
<keyword evidence="3 10" id="KW-0812">Transmembrane</keyword>
<protein>
    <recommendedName>
        <fullName evidence="11">G-protein coupled receptors family 1 profile domain-containing protein</fullName>
    </recommendedName>
</protein>
<evidence type="ECO:0000256" key="1">
    <source>
        <dbReference type="ARBA" id="ARBA00004651"/>
    </source>
</evidence>
<dbReference type="GO" id="GO:0005886">
    <property type="term" value="C:plasma membrane"/>
    <property type="evidence" value="ECO:0000318"/>
    <property type="project" value="GO_Central"/>
</dbReference>
<evidence type="ECO:0000256" key="8">
    <source>
        <dbReference type="ARBA" id="ARBA00023224"/>
    </source>
</evidence>
<dbReference type="GO" id="GO:0004930">
    <property type="term" value="F:G protein-coupled receptor activity"/>
    <property type="evidence" value="ECO:0000318"/>
    <property type="project" value="GO_Central"/>
</dbReference>
<evidence type="ECO:0000256" key="4">
    <source>
        <dbReference type="ARBA" id="ARBA00022989"/>
    </source>
</evidence>
<feature type="transmembrane region" description="Helical" evidence="10">
    <location>
        <begin position="45"/>
        <end position="66"/>
    </location>
</feature>
<keyword evidence="6 10" id="KW-0472">Membrane</keyword>
<dbReference type="PROSITE" id="PS50262">
    <property type="entry name" value="G_PROTEIN_RECEP_F1_2"/>
    <property type="match status" value="1"/>
</dbReference>
<dbReference type="Ensembl" id="ENSACAT00000021108.3">
    <property type="protein sequence ID" value="ENSACAP00000017968.3"/>
    <property type="gene ID" value="ENSACAG00000021137.3"/>
</dbReference>
<evidence type="ECO:0000256" key="6">
    <source>
        <dbReference type="ARBA" id="ARBA00023136"/>
    </source>
</evidence>
<dbReference type="InterPro" id="IPR000276">
    <property type="entry name" value="GPCR_Rhodpsn"/>
</dbReference>
<organism evidence="12 13">
    <name type="scientific">Anolis carolinensis</name>
    <name type="common">Green anole</name>
    <name type="synonym">American chameleon</name>
    <dbReference type="NCBI Taxonomy" id="28377"/>
    <lineage>
        <taxon>Eukaryota</taxon>
        <taxon>Metazoa</taxon>
        <taxon>Chordata</taxon>
        <taxon>Craniata</taxon>
        <taxon>Vertebrata</taxon>
        <taxon>Euteleostomi</taxon>
        <taxon>Lepidosauria</taxon>
        <taxon>Squamata</taxon>
        <taxon>Bifurcata</taxon>
        <taxon>Unidentata</taxon>
        <taxon>Episquamata</taxon>
        <taxon>Toxicofera</taxon>
        <taxon>Iguania</taxon>
        <taxon>Dactyloidae</taxon>
        <taxon>Anolis</taxon>
    </lineage>
</organism>
<evidence type="ECO:0000313" key="12">
    <source>
        <dbReference type="Ensembl" id="ENSACAP00000017968.3"/>
    </source>
</evidence>
<feature type="transmembrane region" description="Helical" evidence="10">
    <location>
        <begin position="12"/>
        <end position="33"/>
    </location>
</feature>
<keyword evidence="13" id="KW-1185">Reference proteome</keyword>
<dbReference type="InterPro" id="IPR017452">
    <property type="entry name" value="GPCR_Rhodpsn_7TM"/>
</dbReference>
<comment type="subcellular location">
    <subcellularLocation>
        <location evidence="1">Cell membrane</location>
        <topology evidence="1">Multi-pass membrane protein</topology>
    </subcellularLocation>
</comment>
<dbReference type="PANTHER" id="PTHR11334:SF69">
    <property type="entry name" value="G-PROTEIN COUPLED RECEPTORS FAMILY 1 PROFILE DOMAIN-CONTAINING PROTEIN"/>
    <property type="match status" value="1"/>
</dbReference>
<dbReference type="PANTHER" id="PTHR11334">
    <property type="entry name" value="MAS-RELATED G-PROTEIN COUPLED RECEPTOR"/>
    <property type="match status" value="1"/>
</dbReference>
<feature type="transmembrane region" description="Helical" evidence="10">
    <location>
        <begin position="142"/>
        <end position="163"/>
    </location>
</feature>
<dbReference type="Bgee" id="ENSACAG00000021137">
    <property type="expression patterns" value="Expressed in skeletal muscle tissue and 5 other cell types or tissues"/>
</dbReference>
<evidence type="ECO:0000256" key="2">
    <source>
        <dbReference type="ARBA" id="ARBA00022475"/>
    </source>
</evidence>